<sequence length="31" mass="3695">MDTPTVSIDYFFFRFSTFSTFPPIKFTTTDH</sequence>
<protein>
    <submittedName>
        <fullName evidence="1">Uncharacterized protein</fullName>
    </submittedName>
</protein>
<proteinExistence type="predicted"/>
<comment type="caution">
    <text evidence="1">The sequence shown here is derived from an EMBL/GenBank/DDBJ whole genome shotgun (WGS) entry which is preliminary data.</text>
</comment>
<name>A0AAI9Y171_9PEZI</name>
<dbReference type="AlphaFoldDB" id="A0AAI9Y171"/>
<evidence type="ECO:0000313" key="1">
    <source>
        <dbReference type="EMBL" id="KAK1467613.1"/>
    </source>
</evidence>
<dbReference type="EMBL" id="MPDP01000257">
    <property type="protein sequence ID" value="KAK1467613.1"/>
    <property type="molecule type" value="Genomic_DNA"/>
</dbReference>
<dbReference type="Proteomes" id="UP001239213">
    <property type="component" value="Unassembled WGS sequence"/>
</dbReference>
<evidence type="ECO:0000313" key="2">
    <source>
        <dbReference type="Proteomes" id="UP001239213"/>
    </source>
</evidence>
<accession>A0AAI9Y171</accession>
<reference evidence="1" key="1">
    <citation type="submission" date="2016-11" db="EMBL/GenBank/DDBJ databases">
        <title>The genome sequence of Colletotrichum cuscutae.</title>
        <authorList>
            <person name="Baroncelli R."/>
        </authorList>
    </citation>
    <scope>NUCLEOTIDE SEQUENCE</scope>
    <source>
        <strain evidence="1">IMI 304802</strain>
    </source>
</reference>
<organism evidence="1 2">
    <name type="scientific">Colletotrichum cuscutae</name>
    <dbReference type="NCBI Taxonomy" id="1209917"/>
    <lineage>
        <taxon>Eukaryota</taxon>
        <taxon>Fungi</taxon>
        <taxon>Dikarya</taxon>
        <taxon>Ascomycota</taxon>
        <taxon>Pezizomycotina</taxon>
        <taxon>Sordariomycetes</taxon>
        <taxon>Hypocreomycetidae</taxon>
        <taxon>Glomerellales</taxon>
        <taxon>Glomerellaceae</taxon>
        <taxon>Colletotrichum</taxon>
        <taxon>Colletotrichum acutatum species complex</taxon>
    </lineage>
</organism>
<gene>
    <name evidence="1" type="ORF">CCUS01_07144</name>
</gene>
<keyword evidence="2" id="KW-1185">Reference proteome</keyword>